<dbReference type="Proteomes" id="UP001562354">
    <property type="component" value="Unassembled WGS sequence"/>
</dbReference>
<evidence type="ECO:0000313" key="9">
    <source>
        <dbReference type="Proteomes" id="UP001562354"/>
    </source>
</evidence>
<evidence type="ECO:0000256" key="1">
    <source>
        <dbReference type="ARBA" id="ARBA00004173"/>
    </source>
</evidence>
<comment type="function">
    <text evidence="4">May be involved in protection from oxidative damage.</text>
</comment>
<dbReference type="SMART" id="SM00584">
    <property type="entry name" value="TLDc"/>
    <property type="match status" value="1"/>
</dbReference>
<dbReference type="PANTHER" id="PTHR23354">
    <property type="entry name" value="NUCLEOLAR PROTEIN 7/ESTROGEN RECEPTOR COACTIVATOR-RELATED"/>
    <property type="match status" value="1"/>
</dbReference>
<reference evidence="8 9" key="1">
    <citation type="submission" date="2024-07" db="EMBL/GenBank/DDBJ databases">
        <title>Draft sequence of the Neodothiora populina.</title>
        <authorList>
            <person name="Drown D.D."/>
            <person name="Schuette U.S."/>
            <person name="Buechlein A.B."/>
            <person name="Rusch D.R."/>
            <person name="Winton L.W."/>
            <person name="Adams G.A."/>
        </authorList>
    </citation>
    <scope>NUCLEOTIDE SEQUENCE [LARGE SCALE GENOMIC DNA]</scope>
    <source>
        <strain evidence="8 9">CPC 39397</strain>
    </source>
</reference>
<evidence type="ECO:0000256" key="6">
    <source>
        <dbReference type="SAM" id="MobiDB-lite"/>
    </source>
</evidence>
<feature type="region of interest" description="Disordered" evidence="6">
    <location>
        <begin position="1"/>
        <end position="97"/>
    </location>
</feature>
<comment type="subcellular location">
    <subcellularLocation>
        <location evidence="1">Mitochondrion</location>
    </subcellularLocation>
</comment>
<evidence type="ECO:0000256" key="3">
    <source>
        <dbReference type="ARBA" id="ARBA00023128"/>
    </source>
</evidence>
<evidence type="ECO:0000256" key="2">
    <source>
        <dbReference type="ARBA" id="ARBA00009540"/>
    </source>
</evidence>
<comment type="similarity">
    <text evidence="2">Belongs to the OXR1 family.</text>
</comment>
<proteinExistence type="inferred from homology"/>
<feature type="compositionally biased region" description="Low complexity" evidence="6">
    <location>
        <begin position="345"/>
        <end position="356"/>
    </location>
</feature>
<feature type="compositionally biased region" description="Low complexity" evidence="6">
    <location>
        <begin position="1"/>
        <end position="38"/>
    </location>
</feature>
<dbReference type="GeneID" id="95973992"/>
<evidence type="ECO:0000256" key="5">
    <source>
        <dbReference type="ARBA" id="ARBA00040604"/>
    </source>
</evidence>
<dbReference type="RefSeq" id="XP_069200106.1">
    <property type="nucleotide sequence ID" value="XM_069342373.1"/>
</dbReference>
<protein>
    <recommendedName>
        <fullName evidence="5">Oxidation resistance protein 1</fullName>
    </recommendedName>
</protein>
<dbReference type="EMBL" id="JBFMKM010000009">
    <property type="protein sequence ID" value="KAL1303831.1"/>
    <property type="molecule type" value="Genomic_DNA"/>
</dbReference>
<feature type="compositionally biased region" description="Basic and acidic residues" evidence="6">
    <location>
        <begin position="70"/>
        <end position="91"/>
    </location>
</feature>
<feature type="compositionally biased region" description="Low complexity" evidence="6">
    <location>
        <begin position="319"/>
        <end position="337"/>
    </location>
</feature>
<evidence type="ECO:0000256" key="4">
    <source>
        <dbReference type="ARBA" id="ARBA00037112"/>
    </source>
</evidence>
<name>A0ABR3PDL8_9PEZI</name>
<keyword evidence="3" id="KW-0496">Mitochondrion</keyword>
<feature type="region of interest" description="Disordered" evidence="6">
    <location>
        <begin position="319"/>
        <end position="357"/>
    </location>
</feature>
<comment type="caution">
    <text evidence="8">The sequence shown here is derived from an EMBL/GenBank/DDBJ whole genome shotgun (WGS) entry which is preliminary data.</text>
</comment>
<feature type="region of interest" description="Disordered" evidence="6">
    <location>
        <begin position="149"/>
        <end position="172"/>
    </location>
</feature>
<gene>
    <name evidence="8" type="ORF">AAFC00_000289</name>
</gene>
<keyword evidence="9" id="KW-1185">Reference proteome</keyword>
<evidence type="ECO:0000259" key="7">
    <source>
        <dbReference type="PROSITE" id="PS51886"/>
    </source>
</evidence>
<accession>A0ABR3PDL8</accession>
<organism evidence="8 9">
    <name type="scientific">Neodothiora populina</name>
    <dbReference type="NCBI Taxonomy" id="2781224"/>
    <lineage>
        <taxon>Eukaryota</taxon>
        <taxon>Fungi</taxon>
        <taxon>Dikarya</taxon>
        <taxon>Ascomycota</taxon>
        <taxon>Pezizomycotina</taxon>
        <taxon>Dothideomycetes</taxon>
        <taxon>Dothideomycetidae</taxon>
        <taxon>Dothideales</taxon>
        <taxon>Dothioraceae</taxon>
        <taxon>Neodothiora</taxon>
    </lineage>
</organism>
<evidence type="ECO:0000313" key="8">
    <source>
        <dbReference type="EMBL" id="KAL1303831.1"/>
    </source>
</evidence>
<dbReference type="InterPro" id="IPR006571">
    <property type="entry name" value="TLDc_dom"/>
</dbReference>
<sequence>MSSSSEKPEPSSSSSFPLFQSPSSALPSATTPPSSSALGNARNNRHKPHKHNDSSSVNNNYALEDDDDGEQQKSPHEDQSGHKHENDDNNNNHKASGSLFSHLTYPISYTTSALLRRLSEDSAPTPLARALSANYNGSMFEMRSSSSTTATTSSLFNPPHRTHSPFQPPPLTPLTLSGYKESTGARGRLLSRALAEEIRLLVPSRLQLVDEWELRYSLEQNGSSLKSLYSATGELRGKRGGFVVVVRDGGGGIFGVYLSDAPYPQAHYYGTGESFLWRASRLPNLPDLSSLPPPPSADTTNMTRSTTIGAHLSRNSSSASFASLSKHPDNTKSSSSSTGGGGAGSNSTGNTEGTNTPERIRFKAFPYTGENDFVLLCQQGFLSVGGGDGRYGLWLDDTLARGISSPCPTFMNEKLSDEGEKFGVLGVEVWYLGA</sequence>
<feature type="domain" description="TLDc" evidence="7">
    <location>
        <begin position="188"/>
        <end position="433"/>
    </location>
</feature>
<dbReference type="PROSITE" id="PS51886">
    <property type="entry name" value="TLDC"/>
    <property type="match status" value="1"/>
</dbReference>
<dbReference type="PANTHER" id="PTHR23354:SF62">
    <property type="entry name" value="MUSTARD, ISOFORM V"/>
    <property type="match status" value="1"/>
</dbReference>
<dbReference type="Pfam" id="PF07534">
    <property type="entry name" value="TLD"/>
    <property type="match status" value="2"/>
</dbReference>